<protein>
    <submittedName>
        <fullName evidence="1">Uncharacterized protein</fullName>
    </submittedName>
</protein>
<dbReference type="AlphaFoldDB" id="A0A6J5YC49"/>
<sequence>MAATKLSIQPTDLRVPTHRRPWVDPWIPGQVKTQQTGSPYGHKADLLLLRLLELSFSSLIDSSHK</sequence>
<evidence type="ECO:0000313" key="1">
    <source>
        <dbReference type="EMBL" id="CAB4321098.1"/>
    </source>
</evidence>
<keyword evidence="2" id="KW-1185">Reference proteome</keyword>
<evidence type="ECO:0000313" key="2">
    <source>
        <dbReference type="Proteomes" id="UP000507245"/>
    </source>
</evidence>
<name>A0A6J5YC49_PRUAR</name>
<accession>A0A6J5YC49</accession>
<gene>
    <name evidence="1" type="ORF">ORAREDHAP_LOCUS50200</name>
</gene>
<organism evidence="1 2">
    <name type="scientific">Prunus armeniaca</name>
    <name type="common">Apricot</name>
    <name type="synonym">Armeniaca vulgaris</name>
    <dbReference type="NCBI Taxonomy" id="36596"/>
    <lineage>
        <taxon>Eukaryota</taxon>
        <taxon>Viridiplantae</taxon>
        <taxon>Streptophyta</taxon>
        <taxon>Embryophyta</taxon>
        <taxon>Tracheophyta</taxon>
        <taxon>Spermatophyta</taxon>
        <taxon>Magnoliopsida</taxon>
        <taxon>eudicotyledons</taxon>
        <taxon>Gunneridae</taxon>
        <taxon>Pentapetalae</taxon>
        <taxon>rosids</taxon>
        <taxon>fabids</taxon>
        <taxon>Rosales</taxon>
        <taxon>Rosaceae</taxon>
        <taxon>Amygdaloideae</taxon>
        <taxon>Amygdaleae</taxon>
        <taxon>Prunus</taxon>
    </lineage>
</organism>
<dbReference type="EMBL" id="CAEKKB010000008">
    <property type="protein sequence ID" value="CAB4321098.1"/>
    <property type="molecule type" value="Genomic_DNA"/>
</dbReference>
<dbReference type="Proteomes" id="UP000507245">
    <property type="component" value="Unassembled WGS sequence"/>
</dbReference>
<reference evidence="2" key="1">
    <citation type="journal article" date="2020" name="Genome Biol.">
        <title>Gamete binning: chromosome-level and haplotype-resolved genome assembly enabled by high-throughput single-cell sequencing of gamete genomes.</title>
        <authorList>
            <person name="Campoy J.A."/>
            <person name="Sun H."/>
            <person name="Goel M."/>
            <person name="Jiao W.-B."/>
            <person name="Folz-Donahue K."/>
            <person name="Wang N."/>
            <person name="Rubio M."/>
            <person name="Liu C."/>
            <person name="Kukat C."/>
            <person name="Ruiz D."/>
            <person name="Huettel B."/>
            <person name="Schneeberger K."/>
        </authorList>
    </citation>
    <scope>NUCLEOTIDE SEQUENCE [LARGE SCALE GENOMIC DNA]</scope>
    <source>
        <strain evidence="2">cv. Rojo Pasion</strain>
    </source>
</reference>
<proteinExistence type="predicted"/>